<keyword evidence="2 4" id="KW-0479">Metal-binding</keyword>
<dbReference type="SUPFAM" id="SSF63829">
    <property type="entry name" value="Calcium-dependent phosphotriesterase"/>
    <property type="match status" value="1"/>
</dbReference>
<keyword evidence="8" id="KW-1185">Reference proteome</keyword>
<dbReference type="Proteomes" id="UP001179181">
    <property type="component" value="Unassembled WGS sequence"/>
</dbReference>
<evidence type="ECO:0000259" key="6">
    <source>
        <dbReference type="PROSITE" id="PS51007"/>
    </source>
</evidence>
<keyword evidence="5" id="KW-0472">Membrane</keyword>
<evidence type="ECO:0000256" key="4">
    <source>
        <dbReference type="PROSITE-ProRule" id="PRU00433"/>
    </source>
</evidence>
<name>A0ABX0UP64_9BACT</name>
<protein>
    <submittedName>
        <fullName evidence="7">Glucose/arabinose dehydrogenase/cytochrome c2</fullName>
    </submittedName>
</protein>
<evidence type="ECO:0000256" key="2">
    <source>
        <dbReference type="ARBA" id="ARBA00022723"/>
    </source>
</evidence>
<sequence>MSQIVKNQVRKWGVVSFVVLSLATLLLTGYTHYEANIFNQPDSTNLNPFVETGFPYISTSVDARKLGTAFPADNQAARTLALQLGDSAYACFDTDLLRWSVAWTGKFLPMVLMAQISYKNFFNKNNGIAKLTGEAKIATGPYAGWTVGKPIFRDGKTTLDQTWKALPAEQARWSGVYVYGNQAILSYSVGDSKIFELPGIAKFEGQVAFTRTIRAEHIASDLYMTVAEISNGTSSEVKGKIAYVYQGANKDSVTAIGIAGKGAWQPEVTDGKYLTVKVPASSKQSEAMVLIWKGPTKSIKAFEKLCRIKPAALPDFAKGGPTHWKETITTKGVTAPDTAAFVTDQLTLPLANPWKRNVRVADIAFFKDGRAAVVTFEGDVWTVDGITKDLANVKWKRFASGLHEPMSIEVVRDTIYVFDRGGIVKLHDLNQDGNADYYENFSNIMPQSAESREWAADLVYAPDGSFYVAKGGSLSNGPGMTSMAVGKGFRTGSDQNGTILKISPDGRRFEVIATGLRGPYLGLHPENGTLTATDQQGNFVPSTPIYVIKKGDYYGVPPTAHRSDNPPIAPPLTWIPHSVDRSSLGQAWITGNKMGPLNGSLIHFSFGTPGLFRVLIDSTSKIMQGGVSYINASYPAPTSKGAINPADEQLYVTGFNLWGSASVGISSLMRLRYTGKPSYMPNQFRAGTQGVILGFDSELDRAAATNLASFDVKRYNYNRTEEYGSGHFKLDKSTGEEIMPVAGAYVSADGKKVLLLIPDMTEVMQMEVAYRLLAKDGKKMNDHFYFTVNSSDDINLKKYGFDNVDLALLTAKKTEMAAQPARVEVASIERGQEVFQKMACAGCHSPGTKTDGMYGPPFKNLYKSQRIFDDGTKVLADESYLRESILSPSKKIVKGYNEEMPSFVGVLSDSEIESVILYIKSLSGN</sequence>
<accession>A0ABX0UP64</accession>
<dbReference type="Pfam" id="PF20601">
    <property type="entry name" value="DUF6797"/>
    <property type="match status" value="1"/>
</dbReference>
<feature type="transmembrane region" description="Helical" evidence="5">
    <location>
        <begin position="12"/>
        <end position="33"/>
    </location>
</feature>
<dbReference type="Gene3D" id="1.10.760.10">
    <property type="entry name" value="Cytochrome c-like domain"/>
    <property type="match status" value="1"/>
</dbReference>
<gene>
    <name evidence="7" type="ORF">FHS68_003969</name>
</gene>
<dbReference type="Pfam" id="PF00034">
    <property type="entry name" value="Cytochrom_C"/>
    <property type="match status" value="1"/>
</dbReference>
<dbReference type="InterPro" id="IPR011042">
    <property type="entry name" value="6-blade_b-propeller_TolB-like"/>
</dbReference>
<dbReference type="PANTHER" id="PTHR33546">
    <property type="entry name" value="LARGE, MULTIFUNCTIONAL SECRETED PROTEIN-RELATED"/>
    <property type="match status" value="1"/>
</dbReference>
<evidence type="ECO:0000256" key="3">
    <source>
        <dbReference type="ARBA" id="ARBA00023004"/>
    </source>
</evidence>
<dbReference type="SUPFAM" id="SSF46626">
    <property type="entry name" value="Cytochrome c"/>
    <property type="match status" value="1"/>
</dbReference>
<reference evidence="7 8" key="1">
    <citation type="submission" date="2020-03" db="EMBL/GenBank/DDBJ databases">
        <title>Genomic Encyclopedia of Type Strains, Phase IV (KMG-IV): sequencing the most valuable type-strain genomes for metagenomic binning, comparative biology and taxonomic classification.</title>
        <authorList>
            <person name="Goeker M."/>
        </authorList>
    </citation>
    <scope>NUCLEOTIDE SEQUENCE [LARGE SCALE GENOMIC DNA]</scope>
    <source>
        <strain evidence="7 8">DSM 102865</strain>
    </source>
</reference>
<evidence type="ECO:0000256" key="1">
    <source>
        <dbReference type="ARBA" id="ARBA00022617"/>
    </source>
</evidence>
<keyword evidence="5" id="KW-0812">Transmembrane</keyword>
<keyword evidence="1 4" id="KW-0349">Heme</keyword>
<keyword evidence="5" id="KW-1133">Transmembrane helix</keyword>
<feature type="domain" description="Cytochrome c" evidence="6">
    <location>
        <begin position="826"/>
        <end position="923"/>
    </location>
</feature>
<organism evidence="7 8">
    <name type="scientific">Dyadobacter arcticus</name>
    <dbReference type="NCBI Taxonomy" id="1078754"/>
    <lineage>
        <taxon>Bacteria</taxon>
        <taxon>Pseudomonadati</taxon>
        <taxon>Bacteroidota</taxon>
        <taxon>Cytophagia</taxon>
        <taxon>Cytophagales</taxon>
        <taxon>Spirosomataceae</taxon>
        <taxon>Dyadobacter</taxon>
    </lineage>
</organism>
<dbReference type="InterPro" id="IPR036909">
    <property type="entry name" value="Cyt_c-like_dom_sf"/>
</dbReference>
<keyword evidence="3 4" id="KW-0408">Iron</keyword>
<dbReference type="InterPro" id="IPR046476">
    <property type="entry name" value="DUF6797"/>
</dbReference>
<dbReference type="EMBL" id="JAASQJ010000004">
    <property type="protein sequence ID" value="NIJ54782.1"/>
    <property type="molecule type" value="Genomic_DNA"/>
</dbReference>
<dbReference type="InterPro" id="IPR009056">
    <property type="entry name" value="Cyt_c-like_dom"/>
</dbReference>
<evidence type="ECO:0000313" key="8">
    <source>
        <dbReference type="Proteomes" id="UP001179181"/>
    </source>
</evidence>
<dbReference type="RefSeq" id="WP_167273650.1">
    <property type="nucleotide sequence ID" value="NZ_JAASQJ010000004.1"/>
</dbReference>
<proteinExistence type="predicted"/>
<comment type="caution">
    <text evidence="7">The sequence shown here is derived from an EMBL/GenBank/DDBJ whole genome shotgun (WGS) entry which is preliminary data.</text>
</comment>
<dbReference type="PANTHER" id="PTHR33546:SF1">
    <property type="entry name" value="LARGE, MULTIFUNCTIONAL SECRETED PROTEIN"/>
    <property type="match status" value="1"/>
</dbReference>
<dbReference type="Gene3D" id="2.120.10.30">
    <property type="entry name" value="TolB, C-terminal domain"/>
    <property type="match status" value="1"/>
</dbReference>
<evidence type="ECO:0000256" key="5">
    <source>
        <dbReference type="SAM" id="Phobius"/>
    </source>
</evidence>
<dbReference type="PROSITE" id="PS51007">
    <property type="entry name" value="CYTC"/>
    <property type="match status" value="1"/>
</dbReference>
<evidence type="ECO:0000313" key="7">
    <source>
        <dbReference type="EMBL" id="NIJ54782.1"/>
    </source>
</evidence>